<evidence type="ECO:0000256" key="11">
    <source>
        <dbReference type="HAMAP-Rule" id="MF_00020"/>
    </source>
</evidence>
<dbReference type="FunFam" id="3.30.420.40:FF:000041">
    <property type="entry name" value="Acetate kinase"/>
    <property type="match status" value="1"/>
</dbReference>
<dbReference type="RefSeq" id="WP_067567765.1">
    <property type="nucleotide sequence ID" value="NZ_LN999835.1"/>
</dbReference>
<feature type="binding site" evidence="11">
    <location>
        <begin position="285"/>
        <end position="287"/>
    </location>
    <ligand>
        <name>ATP</name>
        <dbReference type="ChEBI" id="CHEBI:30616"/>
    </ligand>
</feature>
<keyword evidence="10 11" id="KW-0460">Magnesium</keyword>
<evidence type="ECO:0000256" key="3">
    <source>
        <dbReference type="ARBA" id="ARBA00011738"/>
    </source>
</evidence>
<dbReference type="PROSITE" id="PS01076">
    <property type="entry name" value="ACETATE_KINASE_2"/>
    <property type="match status" value="1"/>
</dbReference>
<dbReference type="GO" id="GO:0006083">
    <property type="term" value="P:acetate metabolic process"/>
    <property type="evidence" value="ECO:0007669"/>
    <property type="project" value="TreeGrafter"/>
</dbReference>
<feature type="binding site" evidence="11">
    <location>
        <begin position="332"/>
        <end position="336"/>
    </location>
    <ligand>
        <name>ATP</name>
        <dbReference type="ChEBI" id="CHEBI:30616"/>
    </ligand>
</feature>
<keyword evidence="9 11" id="KW-0067">ATP-binding</keyword>
<feature type="binding site" evidence="11">
    <location>
        <position position="17"/>
    </location>
    <ligand>
        <name>ATP</name>
        <dbReference type="ChEBI" id="CHEBI:30616"/>
    </ligand>
</feature>
<name>A0A143WTY0_9ENTR</name>
<dbReference type="Proteomes" id="UP000095477">
    <property type="component" value="Chromosome I"/>
</dbReference>
<keyword evidence="7 11" id="KW-0547">Nucleotide-binding</keyword>
<feature type="site" description="Transition state stabilizer" evidence="11">
    <location>
        <position position="182"/>
    </location>
</feature>
<keyword evidence="4 11" id="KW-0963">Cytoplasm</keyword>
<dbReference type="CDD" id="cd24010">
    <property type="entry name" value="ASKHA_NBD_AcK_PK"/>
    <property type="match status" value="1"/>
</dbReference>
<dbReference type="InterPro" id="IPR004372">
    <property type="entry name" value="Ac/propionate_kinase"/>
</dbReference>
<feature type="binding site" evidence="11">
    <location>
        <begin position="210"/>
        <end position="214"/>
    </location>
    <ligand>
        <name>ATP</name>
        <dbReference type="ChEBI" id="CHEBI:30616"/>
    </ligand>
</feature>
<dbReference type="UniPathway" id="UPA00340">
    <property type="reaction ID" value="UER00458"/>
</dbReference>
<dbReference type="PRINTS" id="PR00471">
    <property type="entry name" value="ACETATEKNASE"/>
</dbReference>
<evidence type="ECO:0000313" key="14">
    <source>
        <dbReference type="Proteomes" id="UP000095477"/>
    </source>
</evidence>
<dbReference type="STRING" id="1778263.TPER_HE00270"/>
<comment type="catalytic activity">
    <reaction evidence="11">
        <text>acetate + ATP = acetyl phosphate + ADP</text>
        <dbReference type="Rhea" id="RHEA:11352"/>
        <dbReference type="ChEBI" id="CHEBI:22191"/>
        <dbReference type="ChEBI" id="CHEBI:30089"/>
        <dbReference type="ChEBI" id="CHEBI:30616"/>
        <dbReference type="ChEBI" id="CHEBI:456216"/>
        <dbReference type="EC" id="2.7.2.1"/>
    </reaction>
</comment>
<evidence type="ECO:0000256" key="12">
    <source>
        <dbReference type="RuleBase" id="RU003835"/>
    </source>
</evidence>
<keyword evidence="6 11" id="KW-0479">Metal-binding</keyword>
<comment type="pathway">
    <text evidence="11">Metabolic intermediate biosynthesis; acetyl-CoA biosynthesis; acetyl-CoA from acetate: step 1/2.</text>
</comment>
<dbReference type="EMBL" id="LN999835">
    <property type="protein sequence ID" value="CUX97197.1"/>
    <property type="molecule type" value="Genomic_DNA"/>
</dbReference>
<dbReference type="PIRSF" id="PIRSF000722">
    <property type="entry name" value="Acetate_prop_kin"/>
    <property type="match status" value="1"/>
</dbReference>
<evidence type="ECO:0000256" key="2">
    <source>
        <dbReference type="ARBA" id="ARBA00008748"/>
    </source>
</evidence>
<feature type="binding site" evidence="11">
    <location>
        <position position="10"/>
    </location>
    <ligand>
        <name>Mg(2+)</name>
        <dbReference type="ChEBI" id="CHEBI:18420"/>
    </ligand>
</feature>
<comment type="cofactor">
    <cofactor evidence="11">
        <name>Mg(2+)</name>
        <dbReference type="ChEBI" id="CHEBI:18420"/>
    </cofactor>
    <cofactor evidence="11">
        <name>Mn(2+)</name>
        <dbReference type="ChEBI" id="CHEBI:29035"/>
    </cofactor>
    <text evidence="11">Mg(2+). Can also accept Mn(2+).</text>
</comment>
<keyword evidence="8 11" id="KW-0418">Kinase</keyword>
<dbReference type="PATRIC" id="fig|1778263.3.peg.272"/>
<keyword evidence="5 11" id="KW-0808">Transferase</keyword>
<dbReference type="Pfam" id="PF00871">
    <property type="entry name" value="Acetate_kinase"/>
    <property type="match status" value="1"/>
</dbReference>
<dbReference type="GO" id="GO:0006085">
    <property type="term" value="P:acetyl-CoA biosynthetic process"/>
    <property type="evidence" value="ECO:0007669"/>
    <property type="project" value="UniProtKB-UniRule"/>
</dbReference>
<evidence type="ECO:0000313" key="13">
    <source>
        <dbReference type="EMBL" id="CUX97197.1"/>
    </source>
</evidence>
<evidence type="ECO:0000256" key="8">
    <source>
        <dbReference type="ARBA" id="ARBA00022777"/>
    </source>
</evidence>
<comment type="function">
    <text evidence="11">Catalyzes the formation of acetyl phosphate from acetate and ATP. Can also catalyze the reverse reaction.</text>
</comment>
<dbReference type="AlphaFoldDB" id="A0A143WTY0"/>
<organism evidence="13 14">
    <name type="scientific">Candidatus Hoaglandella endobia</name>
    <dbReference type="NCBI Taxonomy" id="1778263"/>
    <lineage>
        <taxon>Bacteria</taxon>
        <taxon>Pseudomonadati</taxon>
        <taxon>Pseudomonadota</taxon>
        <taxon>Gammaproteobacteria</taxon>
        <taxon>Enterobacterales</taxon>
        <taxon>Enterobacteriaceae</taxon>
        <taxon>Candidatus Hoaglandella</taxon>
    </lineage>
</organism>
<dbReference type="InterPro" id="IPR023865">
    <property type="entry name" value="Aliphatic_acid_kinase_CS"/>
</dbReference>
<dbReference type="Gene3D" id="3.30.420.40">
    <property type="match status" value="2"/>
</dbReference>
<dbReference type="SUPFAM" id="SSF53067">
    <property type="entry name" value="Actin-like ATPase domain"/>
    <property type="match status" value="2"/>
</dbReference>
<evidence type="ECO:0000256" key="5">
    <source>
        <dbReference type="ARBA" id="ARBA00022679"/>
    </source>
</evidence>
<sequence>MRTKLVLVLNCGSSSLKFAIINATNGEKHISGLAECFNLPEVRIQWNINGAKQEAPLAAGSAHSEALNFIVNTILAQSPRLSVQLTAIGHRIVHGGERFTHSAVINEDVLQGIEDAIPFAPLHNPAQLIGIREALKEFPQLTKKNVAVFDTAFHQTMPEESYLYALPYSLYQDYGIRRYGAHGTSHFYVSREAAKILNKTVTELNVITCHLGNGSSVTAIRNGKCVDTSMGLTPLEGLVMGTRSGDIDPAIVFHLHDALGMSVEKINTLLTKESGLLGLTGVTGDCRYIENNYDQVDARRAMDVYCHRLAKYIGAYSTLMDGRLDAIIFTGGIGENSAMVRELSLNKLALFGFKVDHERNLAARFGRSGVISTETSSLAIVIPTNEELVIAQEAARLTASF</sequence>
<evidence type="ECO:0000256" key="6">
    <source>
        <dbReference type="ARBA" id="ARBA00022723"/>
    </source>
</evidence>
<dbReference type="NCBIfam" id="TIGR00016">
    <property type="entry name" value="ackA"/>
    <property type="match status" value="1"/>
</dbReference>
<dbReference type="PROSITE" id="PS01075">
    <property type="entry name" value="ACETATE_KINASE_1"/>
    <property type="match status" value="1"/>
</dbReference>
<protein>
    <recommendedName>
        <fullName evidence="11">Acetate kinase</fullName>
        <ecNumber evidence="11">2.7.2.1</ecNumber>
    </recommendedName>
    <alternativeName>
        <fullName evidence="11">Acetokinase</fullName>
    </alternativeName>
</protein>
<feature type="binding site" evidence="11">
    <location>
        <position position="386"/>
    </location>
    <ligand>
        <name>Mg(2+)</name>
        <dbReference type="ChEBI" id="CHEBI:18420"/>
    </ligand>
</feature>
<dbReference type="InterPro" id="IPR043129">
    <property type="entry name" value="ATPase_NBD"/>
</dbReference>
<dbReference type="InterPro" id="IPR000890">
    <property type="entry name" value="Aliphatic_acid_kin_short-chain"/>
</dbReference>
<evidence type="ECO:0000256" key="4">
    <source>
        <dbReference type="ARBA" id="ARBA00022490"/>
    </source>
</evidence>
<dbReference type="HAMAP" id="MF_00020">
    <property type="entry name" value="Acetate_kinase"/>
    <property type="match status" value="1"/>
</dbReference>
<dbReference type="GO" id="GO:0005524">
    <property type="term" value="F:ATP binding"/>
    <property type="evidence" value="ECO:0007669"/>
    <property type="project" value="UniProtKB-KW"/>
</dbReference>
<comment type="subunit">
    <text evidence="3 11">Homodimer.</text>
</comment>
<feature type="site" description="Transition state stabilizer" evidence="11">
    <location>
        <position position="243"/>
    </location>
</feature>
<dbReference type="EC" id="2.7.2.1" evidence="11"/>
<dbReference type="GO" id="GO:0000287">
    <property type="term" value="F:magnesium ion binding"/>
    <property type="evidence" value="ECO:0007669"/>
    <property type="project" value="UniProtKB-UniRule"/>
</dbReference>
<dbReference type="GO" id="GO:0008776">
    <property type="term" value="F:acetate kinase activity"/>
    <property type="evidence" value="ECO:0007669"/>
    <property type="project" value="UniProtKB-UniRule"/>
</dbReference>
<dbReference type="PANTHER" id="PTHR21060:SF21">
    <property type="entry name" value="ACETATE KINASE"/>
    <property type="match status" value="1"/>
</dbReference>
<gene>
    <name evidence="11 13" type="primary">ackA</name>
    <name evidence="13" type="ORF">TPER_HE00270</name>
</gene>
<evidence type="ECO:0000256" key="1">
    <source>
        <dbReference type="ARBA" id="ARBA00004496"/>
    </source>
</evidence>
<accession>A0A143WTY0</accession>
<comment type="subcellular location">
    <subcellularLocation>
        <location evidence="1 11">Cytoplasm</location>
    </subcellularLocation>
</comment>
<dbReference type="OrthoDB" id="9802453at2"/>
<reference evidence="14" key="1">
    <citation type="submission" date="2016-01" db="EMBL/GenBank/DDBJ databases">
        <authorList>
            <person name="Husnik F."/>
        </authorList>
    </citation>
    <scope>NUCLEOTIDE SEQUENCE [LARGE SCALE GENOMIC DNA]</scope>
</reference>
<proteinExistence type="inferred from homology"/>
<evidence type="ECO:0000256" key="9">
    <source>
        <dbReference type="ARBA" id="ARBA00022840"/>
    </source>
</evidence>
<dbReference type="KEGG" id="hed:TPER_HE00270"/>
<feature type="active site" description="Proton donor/acceptor" evidence="11">
    <location>
        <position position="150"/>
    </location>
</feature>
<keyword evidence="14" id="KW-1185">Reference proteome</keyword>
<dbReference type="FunFam" id="3.30.420.40:FF:000042">
    <property type="entry name" value="Acetate kinase"/>
    <property type="match status" value="1"/>
</dbReference>
<evidence type="ECO:0000256" key="10">
    <source>
        <dbReference type="ARBA" id="ARBA00022842"/>
    </source>
</evidence>
<dbReference type="GO" id="GO:0005829">
    <property type="term" value="C:cytosol"/>
    <property type="evidence" value="ECO:0007669"/>
    <property type="project" value="TreeGrafter"/>
</dbReference>
<feature type="binding site" evidence="11">
    <location>
        <position position="91"/>
    </location>
    <ligand>
        <name>substrate</name>
    </ligand>
</feature>
<evidence type="ECO:0000256" key="7">
    <source>
        <dbReference type="ARBA" id="ARBA00022741"/>
    </source>
</evidence>
<dbReference type="PANTHER" id="PTHR21060">
    <property type="entry name" value="ACETATE KINASE"/>
    <property type="match status" value="1"/>
</dbReference>
<comment type="similarity">
    <text evidence="2 11 12">Belongs to the acetokinase family.</text>
</comment>